<keyword evidence="2" id="KW-1133">Transmembrane helix</keyword>
<keyword evidence="2" id="KW-0472">Membrane</keyword>
<keyword evidence="2" id="KW-0812">Transmembrane</keyword>
<reference evidence="4" key="1">
    <citation type="journal article" date="2019" name="Int. J. Syst. Evol. Microbiol.">
        <title>The Global Catalogue of Microorganisms (GCM) 10K type strain sequencing project: providing services to taxonomists for standard genome sequencing and annotation.</title>
        <authorList>
            <consortium name="The Broad Institute Genomics Platform"/>
            <consortium name="The Broad Institute Genome Sequencing Center for Infectious Disease"/>
            <person name="Wu L."/>
            <person name="Ma J."/>
        </authorList>
    </citation>
    <scope>NUCLEOTIDE SEQUENCE [LARGE SCALE GENOMIC DNA]</scope>
    <source>
        <strain evidence="4">CCUG 52478</strain>
    </source>
</reference>
<accession>A0ABW3VWA2</accession>
<evidence type="ECO:0000313" key="3">
    <source>
        <dbReference type="EMBL" id="MFD1246584.1"/>
    </source>
</evidence>
<name>A0ABW3VWA2_9ACTN</name>
<evidence type="ECO:0000256" key="1">
    <source>
        <dbReference type="SAM" id="MobiDB-lite"/>
    </source>
</evidence>
<feature type="region of interest" description="Disordered" evidence="1">
    <location>
        <begin position="1"/>
        <end position="46"/>
    </location>
</feature>
<dbReference type="Proteomes" id="UP001597229">
    <property type="component" value="Unassembled WGS sequence"/>
</dbReference>
<dbReference type="EMBL" id="JBHTLX010000004">
    <property type="protein sequence ID" value="MFD1246584.1"/>
    <property type="molecule type" value="Genomic_DNA"/>
</dbReference>
<evidence type="ECO:0000313" key="4">
    <source>
        <dbReference type="Proteomes" id="UP001597229"/>
    </source>
</evidence>
<feature type="transmembrane region" description="Helical" evidence="2">
    <location>
        <begin position="51"/>
        <end position="73"/>
    </location>
</feature>
<gene>
    <name evidence="3" type="ORF">ACFQ3F_02165</name>
</gene>
<proteinExistence type="predicted"/>
<dbReference type="RefSeq" id="WP_379228038.1">
    <property type="nucleotide sequence ID" value="NZ_JBHTLX010000004.1"/>
</dbReference>
<organism evidence="3 4">
    <name type="scientific">Nocardioides ginsengisoli</name>
    <dbReference type="NCBI Taxonomy" id="363868"/>
    <lineage>
        <taxon>Bacteria</taxon>
        <taxon>Bacillati</taxon>
        <taxon>Actinomycetota</taxon>
        <taxon>Actinomycetes</taxon>
        <taxon>Propionibacteriales</taxon>
        <taxon>Nocardioidaceae</taxon>
        <taxon>Nocardioides</taxon>
    </lineage>
</organism>
<protein>
    <submittedName>
        <fullName evidence="3">Uncharacterized protein</fullName>
    </submittedName>
</protein>
<keyword evidence="4" id="KW-1185">Reference proteome</keyword>
<sequence length="399" mass="41730">MSQPPTLGPPPAWRPPGPPPPPGPPGPPQGPPPGWGPPAFPPPPRRRRTGLIVAGALALVLVAGLAVGGWLYATGRLGFGPLSAADEDAAQAIADGVDTPAWADDDQVGCAADDLVREHRSGGLEKRGIVSHEGDAWSYTAQWRAADATAFYAGILDCADDWADRVGKEWKIDDTSCLDDIGSATIGAFFAQQALPLADGEKYDDADRDDAVKALDKCYLKQPAPPGARVASGYRSVKFVLKPAPADGPGELTLNTGGDGAWTALAGTTAEVDTEEGGRRGCLQAQTVATYPWGSTAHAEAQFCGEAKPKRIWWTRAKCTREAGCSAFQLHYEGFRDFAQVRATYTSNGGSCLSTSGSCTDTVSAVPGGRGTVVTWTFPGSYHGAFVARVGSLKARIPN</sequence>
<comment type="caution">
    <text evidence="3">The sequence shown here is derived from an EMBL/GenBank/DDBJ whole genome shotgun (WGS) entry which is preliminary data.</text>
</comment>
<feature type="compositionally biased region" description="Pro residues" evidence="1">
    <location>
        <begin position="1"/>
        <end position="43"/>
    </location>
</feature>
<evidence type="ECO:0000256" key="2">
    <source>
        <dbReference type="SAM" id="Phobius"/>
    </source>
</evidence>